<keyword evidence="1" id="KW-0175">Coiled coil</keyword>
<comment type="caution">
    <text evidence="2">The sequence shown here is derived from an EMBL/GenBank/DDBJ whole genome shotgun (WGS) entry which is preliminary data.</text>
</comment>
<evidence type="ECO:0000313" key="3">
    <source>
        <dbReference type="Proteomes" id="UP000552883"/>
    </source>
</evidence>
<evidence type="ECO:0000313" key="2">
    <source>
        <dbReference type="EMBL" id="MBB5617672.1"/>
    </source>
</evidence>
<name>A0A840XGP9_9MICO</name>
<organism evidence="2 3">
    <name type="scientific">Microcella frigidaquae</name>
    <dbReference type="NCBI Taxonomy" id="424758"/>
    <lineage>
        <taxon>Bacteria</taxon>
        <taxon>Bacillati</taxon>
        <taxon>Actinomycetota</taxon>
        <taxon>Actinomycetes</taxon>
        <taxon>Micrococcales</taxon>
        <taxon>Microbacteriaceae</taxon>
        <taxon>Microcella</taxon>
    </lineage>
</organism>
<sequence>MATDRSGKSFEVKGGKSVNPCQQLHRQSSLVKDILVDRVGVEVPVYGCVLFHGGAQIVGKVPGQLQRYFWIANSDDYLNVLHDLINTRGLEAALDLDAVLPFFEVSELRDLSPLSAMSLQKAREVGEVSQEASKQATGLVDLQTRVTELEEKIRAGTGVSELRDLAAELESLRETERLASERVARLTQKLETERMQLALEIERERTKQRELEVAAESARLRANAAVTVPSGVSRPLIVGAGLLAVSALIATAVWAISNSSNSESQTLSDQRAGSECVEAAEMASFVTANEADGVESLENVCVSFFATNVYSNGEQVFIEEAEGEGFKIYIPSSEYITEETARTEYLDRTLEVRGEFSVYEGDGRPQVEVRDTAQIDVID</sequence>
<keyword evidence="3" id="KW-1185">Reference proteome</keyword>
<feature type="coiled-coil region" evidence="1">
    <location>
        <begin position="162"/>
        <end position="221"/>
    </location>
</feature>
<proteinExistence type="predicted"/>
<dbReference type="Proteomes" id="UP000552883">
    <property type="component" value="Unassembled WGS sequence"/>
</dbReference>
<dbReference type="AlphaFoldDB" id="A0A840XGP9"/>
<protein>
    <submittedName>
        <fullName evidence="2">Uncharacterized protein</fullName>
    </submittedName>
</protein>
<gene>
    <name evidence="2" type="ORF">BJ959_001168</name>
</gene>
<accession>A0A840XGP9</accession>
<dbReference type="EMBL" id="JACHBS010000001">
    <property type="protein sequence ID" value="MBB5617672.1"/>
    <property type="molecule type" value="Genomic_DNA"/>
</dbReference>
<evidence type="ECO:0000256" key="1">
    <source>
        <dbReference type="SAM" id="Coils"/>
    </source>
</evidence>
<reference evidence="2 3" key="1">
    <citation type="submission" date="2020-08" db="EMBL/GenBank/DDBJ databases">
        <title>Sequencing the genomes of 1000 actinobacteria strains.</title>
        <authorList>
            <person name="Klenk H.-P."/>
        </authorList>
    </citation>
    <scope>NUCLEOTIDE SEQUENCE [LARGE SCALE GENOMIC DNA]</scope>
    <source>
        <strain evidence="2 3">DSM 23889</strain>
    </source>
</reference>